<keyword evidence="4" id="KW-1185">Reference proteome</keyword>
<proteinExistence type="predicted"/>
<keyword evidence="1" id="KW-0812">Transmembrane</keyword>
<dbReference type="AlphaFoldDB" id="A0AAP0ISN0"/>
<dbReference type="PANTHER" id="PTHR43205">
    <property type="entry name" value="PROSTAGLANDIN REDUCTASE"/>
    <property type="match status" value="1"/>
</dbReference>
<evidence type="ECO:0000313" key="3">
    <source>
        <dbReference type="EMBL" id="KAK9121011.1"/>
    </source>
</evidence>
<feature type="transmembrane region" description="Helical" evidence="1">
    <location>
        <begin position="34"/>
        <end position="54"/>
    </location>
</feature>
<dbReference type="InterPro" id="IPR013149">
    <property type="entry name" value="ADH-like_C"/>
</dbReference>
<dbReference type="InterPro" id="IPR036291">
    <property type="entry name" value="NAD(P)-bd_dom_sf"/>
</dbReference>
<dbReference type="GO" id="GO:0016628">
    <property type="term" value="F:oxidoreductase activity, acting on the CH-CH group of donors, NAD or NADP as acceptor"/>
    <property type="evidence" value="ECO:0007669"/>
    <property type="project" value="InterPro"/>
</dbReference>
<dbReference type="Pfam" id="PF00107">
    <property type="entry name" value="ADH_zinc_N"/>
    <property type="match status" value="1"/>
</dbReference>
<protein>
    <recommendedName>
        <fullName evidence="2">Alcohol dehydrogenase-like C-terminal domain-containing protein</fullName>
    </recommendedName>
</protein>
<dbReference type="Gene3D" id="3.90.180.10">
    <property type="entry name" value="Medium-chain alcohol dehydrogenases, catalytic domain"/>
    <property type="match status" value="1"/>
</dbReference>
<organism evidence="3 4">
    <name type="scientific">Stephania yunnanensis</name>
    <dbReference type="NCBI Taxonomy" id="152371"/>
    <lineage>
        <taxon>Eukaryota</taxon>
        <taxon>Viridiplantae</taxon>
        <taxon>Streptophyta</taxon>
        <taxon>Embryophyta</taxon>
        <taxon>Tracheophyta</taxon>
        <taxon>Spermatophyta</taxon>
        <taxon>Magnoliopsida</taxon>
        <taxon>Ranunculales</taxon>
        <taxon>Menispermaceae</taxon>
        <taxon>Menispermoideae</taxon>
        <taxon>Cissampelideae</taxon>
        <taxon>Stephania</taxon>
    </lineage>
</organism>
<gene>
    <name evidence="3" type="ORF">Syun_018628</name>
</gene>
<dbReference type="Proteomes" id="UP001420932">
    <property type="component" value="Unassembled WGS sequence"/>
</dbReference>
<comment type="caution">
    <text evidence="3">The sequence shown here is derived from an EMBL/GenBank/DDBJ whole genome shotgun (WGS) entry which is preliminary data.</text>
</comment>
<evidence type="ECO:0000259" key="2">
    <source>
        <dbReference type="Pfam" id="PF00107"/>
    </source>
</evidence>
<dbReference type="InterPro" id="IPR045010">
    <property type="entry name" value="MDR_fam"/>
</dbReference>
<dbReference type="SUPFAM" id="SSF51735">
    <property type="entry name" value="NAD(P)-binding Rossmann-fold domains"/>
    <property type="match status" value="1"/>
</dbReference>
<sequence length="128" mass="14537">MFMTHLLMPLQSPTYMDLRMWMLVAVAQEKVLKWYYFFYAGFSGLTAYGGFYNLCKPKNGEKVFVSIASGLVGNVVGQYAKLFGCYVVGCAGTKQKVELLKNKLGFDDEFNYKEESDLKSTLKRSTMT</sequence>
<reference evidence="3 4" key="1">
    <citation type="submission" date="2024-01" db="EMBL/GenBank/DDBJ databases">
        <title>Genome assemblies of Stephania.</title>
        <authorList>
            <person name="Yang L."/>
        </authorList>
    </citation>
    <scope>NUCLEOTIDE SEQUENCE [LARGE SCALE GENOMIC DNA]</scope>
    <source>
        <strain evidence="3">YNDBR</strain>
        <tissue evidence="3">Leaf</tissue>
    </source>
</reference>
<dbReference type="EMBL" id="JBBNAF010000008">
    <property type="protein sequence ID" value="KAK9121011.1"/>
    <property type="molecule type" value="Genomic_DNA"/>
</dbReference>
<evidence type="ECO:0000313" key="4">
    <source>
        <dbReference type="Proteomes" id="UP001420932"/>
    </source>
</evidence>
<name>A0AAP0ISN0_9MAGN</name>
<dbReference type="PANTHER" id="PTHR43205:SF12">
    <property type="entry name" value="OS06G0602900 PROTEIN"/>
    <property type="match status" value="1"/>
</dbReference>
<accession>A0AAP0ISN0</accession>
<evidence type="ECO:0000256" key="1">
    <source>
        <dbReference type="SAM" id="Phobius"/>
    </source>
</evidence>
<keyword evidence="1" id="KW-0472">Membrane</keyword>
<keyword evidence="1" id="KW-1133">Transmembrane helix</keyword>
<feature type="domain" description="Alcohol dehydrogenase-like C-terminal" evidence="2">
    <location>
        <begin position="72"/>
        <end position="126"/>
    </location>
</feature>
<dbReference type="Gene3D" id="3.40.50.720">
    <property type="entry name" value="NAD(P)-binding Rossmann-like Domain"/>
    <property type="match status" value="1"/>
</dbReference>